<keyword evidence="6 11" id="KW-0378">Hydrolase</keyword>
<dbReference type="STRING" id="1008305.A4H02_02280"/>
<keyword evidence="4 12" id="KW-0812">Transmembrane</keyword>
<gene>
    <name evidence="14" type="ORF">A4H02_02280</name>
</gene>
<comment type="cofactor">
    <cofactor evidence="11">
        <name>Zn(2+)</name>
        <dbReference type="ChEBI" id="CHEBI:29105"/>
    </cofactor>
    <text evidence="11">Binds 1 zinc ion per subunit.</text>
</comment>
<dbReference type="RefSeq" id="WP_069292539.1">
    <property type="nucleotide sequence ID" value="NZ_CP140110.1"/>
</dbReference>
<evidence type="ECO:0000256" key="10">
    <source>
        <dbReference type="ARBA" id="ARBA00023136"/>
    </source>
</evidence>
<evidence type="ECO:0000313" key="15">
    <source>
        <dbReference type="Proteomes" id="UP000094570"/>
    </source>
</evidence>
<evidence type="ECO:0000256" key="2">
    <source>
        <dbReference type="ARBA" id="ARBA00022475"/>
    </source>
</evidence>
<keyword evidence="15" id="KW-1185">Reference proteome</keyword>
<dbReference type="OrthoDB" id="42779at2"/>
<dbReference type="PANTHER" id="PTHR43221">
    <property type="entry name" value="PROTEASE HTPX"/>
    <property type="match status" value="1"/>
</dbReference>
<dbReference type="InterPro" id="IPR001915">
    <property type="entry name" value="Peptidase_M48"/>
</dbReference>
<evidence type="ECO:0000256" key="8">
    <source>
        <dbReference type="ARBA" id="ARBA00022989"/>
    </source>
</evidence>
<dbReference type="GO" id="GO:0005886">
    <property type="term" value="C:plasma membrane"/>
    <property type="evidence" value="ECO:0007669"/>
    <property type="project" value="UniProtKB-SubCell"/>
</dbReference>
<feature type="transmembrane region" description="Helical" evidence="12">
    <location>
        <begin position="44"/>
        <end position="70"/>
    </location>
</feature>
<reference evidence="15" key="1">
    <citation type="submission" date="2016-04" db="EMBL/GenBank/DDBJ databases">
        <title>The genome sequence project of a novel Fervidobacterium isolate from a hot spring in Thailand.</title>
        <authorList>
            <person name="Gonzalez J.M."/>
            <person name="Cuecas A."/>
            <person name="Kanoksilapatham W."/>
        </authorList>
    </citation>
    <scope>NUCLEOTIDE SEQUENCE [LARGE SCALE GENOMIC DNA]</scope>
    <source>
        <strain evidence="15">FC2004</strain>
    </source>
</reference>
<accession>A0A1E3G4B6</accession>
<organism evidence="14 15">
    <name type="scientific">Fervidobacterium thailandense</name>
    <dbReference type="NCBI Taxonomy" id="1008305"/>
    <lineage>
        <taxon>Bacteria</taxon>
        <taxon>Thermotogati</taxon>
        <taxon>Thermotogota</taxon>
        <taxon>Thermotogae</taxon>
        <taxon>Thermotogales</taxon>
        <taxon>Fervidobacteriaceae</taxon>
        <taxon>Fervidobacterium</taxon>
    </lineage>
</organism>
<feature type="transmembrane region" description="Helical" evidence="12">
    <location>
        <begin position="16"/>
        <end position="37"/>
    </location>
</feature>
<sequence length="323" mass="36898">MTSIPIKMRDRRRANYIASVFVSLLFVFISTVLGFVLDRILRTGALFTSILSVTAALQVLFGLSVVSYVIAKILQGQPIVQSKISDWQKETLEKILLEAREVFNYTYDVRLFIMPHYSINALSVGIHKHEHLILVTLGAVEKLSDNQLRGLIYHEMFHIKHGDTDYLTCLSGTFGAPFLVYTLALESLRNVRKRLKKHNDEVHKKLVSRMLLSIFVLVLTTLMKPVGLLSNLFVNPKKDLEVDLQVASMVGVQHYAAILERILSDCVPLTQNYFFIRHLFFSHPNCKDLRKKKLNNLISAYPSIQERIDSVRLLERKEGSEGN</sequence>
<keyword evidence="8 12" id="KW-1133">Transmembrane helix</keyword>
<dbReference type="PANTHER" id="PTHR43221:SF1">
    <property type="entry name" value="PROTEASE HTPX"/>
    <property type="match status" value="1"/>
</dbReference>
<dbReference type="Gene3D" id="3.30.2010.10">
    <property type="entry name" value="Metalloproteases ('zincins'), catalytic domain"/>
    <property type="match status" value="1"/>
</dbReference>
<evidence type="ECO:0000256" key="12">
    <source>
        <dbReference type="SAM" id="Phobius"/>
    </source>
</evidence>
<dbReference type="GO" id="GO:0046872">
    <property type="term" value="F:metal ion binding"/>
    <property type="evidence" value="ECO:0007669"/>
    <property type="project" value="UniProtKB-KW"/>
</dbReference>
<evidence type="ECO:0000256" key="9">
    <source>
        <dbReference type="ARBA" id="ARBA00023049"/>
    </source>
</evidence>
<evidence type="ECO:0000256" key="6">
    <source>
        <dbReference type="ARBA" id="ARBA00022801"/>
    </source>
</evidence>
<evidence type="ECO:0000256" key="1">
    <source>
        <dbReference type="ARBA" id="ARBA00004651"/>
    </source>
</evidence>
<feature type="domain" description="Peptidase M48" evidence="13">
    <location>
        <begin position="88"/>
        <end position="295"/>
    </location>
</feature>
<keyword evidence="9 11" id="KW-0482">Metalloprotease</keyword>
<dbReference type="InterPro" id="IPR050083">
    <property type="entry name" value="HtpX_protease"/>
</dbReference>
<comment type="caution">
    <text evidence="14">The sequence shown here is derived from an EMBL/GenBank/DDBJ whole genome shotgun (WGS) entry which is preliminary data.</text>
</comment>
<keyword evidence="3 11" id="KW-0645">Protease</keyword>
<evidence type="ECO:0000256" key="7">
    <source>
        <dbReference type="ARBA" id="ARBA00022833"/>
    </source>
</evidence>
<dbReference type="EMBL" id="LWAF01000002">
    <property type="protein sequence ID" value="ODN31115.1"/>
    <property type="molecule type" value="Genomic_DNA"/>
</dbReference>
<proteinExistence type="inferred from homology"/>
<dbReference type="Proteomes" id="UP000094570">
    <property type="component" value="Unassembled WGS sequence"/>
</dbReference>
<evidence type="ECO:0000313" key="14">
    <source>
        <dbReference type="EMBL" id="ODN31115.1"/>
    </source>
</evidence>
<keyword evidence="5" id="KW-0479">Metal-binding</keyword>
<feature type="transmembrane region" description="Helical" evidence="12">
    <location>
        <begin position="206"/>
        <end position="223"/>
    </location>
</feature>
<evidence type="ECO:0000256" key="3">
    <source>
        <dbReference type="ARBA" id="ARBA00022670"/>
    </source>
</evidence>
<keyword evidence="7 11" id="KW-0862">Zinc</keyword>
<evidence type="ECO:0000259" key="13">
    <source>
        <dbReference type="Pfam" id="PF01435"/>
    </source>
</evidence>
<dbReference type="Pfam" id="PF01435">
    <property type="entry name" value="Peptidase_M48"/>
    <property type="match status" value="1"/>
</dbReference>
<comment type="similarity">
    <text evidence="11">Belongs to the peptidase M48 family.</text>
</comment>
<keyword evidence="2" id="KW-1003">Cell membrane</keyword>
<dbReference type="AlphaFoldDB" id="A0A1E3G4B6"/>
<evidence type="ECO:0000256" key="4">
    <source>
        <dbReference type="ARBA" id="ARBA00022692"/>
    </source>
</evidence>
<comment type="subcellular location">
    <subcellularLocation>
        <location evidence="1">Cell membrane</location>
        <topology evidence="1">Multi-pass membrane protein</topology>
    </subcellularLocation>
</comment>
<dbReference type="GO" id="GO:0004222">
    <property type="term" value="F:metalloendopeptidase activity"/>
    <property type="evidence" value="ECO:0007669"/>
    <property type="project" value="InterPro"/>
</dbReference>
<keyword evidence="10 12" id="KW-0472">Membrane</keyword>
<evidence type="ECO:0000256" key="11">
    <source>
        <dbReference type="RuleBase" id="RU003983"/>
    </source>
</evidence>
<feature type="transmembrane region" description="Helical" evidence="12">
    <location>
        <begin position="165"/>
        <end position="185"/>
    </location>
</feature>
<protein>
    <recommendedName>
        <fullName evidence="13">Peptidase M48 domain-containing protein</fullName>
    </recommendedName>
</protein>
<name>A0A1E3G4B6_9BACT</name>
<evidence type="ECO:0000256" key="5">
    <source>
        <dbReference type="ARBA" id="ARBA00022723"/>
    </source>
</evidence>
<dbReference type="GO" id="GO:0006508">
    <property type="term" value="P:proteolysis"/>
    <property type="evidence" value="ECO:0007669"/>
    <property type="project" value="UniProtKB-KW"/>
</dbReference>